<keyword evidence="5 9" id="KW-0479">Metal-binding</keyword>
<feature type="binding site" evidence="9">
    <location>
        <position position="118"/>
    </location>
    <ligand>
        <name>Zn(2+)</name>
        <dbReference type="ChEBI" id="CHEBI:29105"/>
        <note>catalytic</note>
    </ligand>
</feature>
<keyword evidence="6 9" id="KW-0255">Endonuclease</keyword>
<dbReference type="STRING" id="745820.SAMN04488053_101842"/>
<evidence type="ECO:0000256" key="9">
    <source>
        <dbReference type="HAMAP-Rule" id="MF_00009"/>
    </source>
</evidence>
<dbReference type="InterPro" id="IPR023091">
    <property type="entry name" value="MetalPrtase_cat_dom_sf_prd"/>
</dbReference>
<evidence type="ECO:0000256" key="6">
    <source>
        <dbReference type="ARBA" id="ARBA00022759"/>
    </source>
</evidence>
<keyword evidence="8 9" id="KW-0862">Zinc</keyword>
<dbReference type="GO" id="GO:0005737">
    <property type="term" value="C:cytoplasm"/>
    <property type="evidence" value="ECO:0007669"/>
    <property type="project" value="UniProtKB-SubCell"/>
</dbReference>
<dbReference type="GO" id="GO:0004222">
    <property type="term" value="F:metalloendopeptidase activity"/>
    <property type="evidence" value="ECO:0007669"/>
    <property type="project" value="InterPro"/>
</dbReference>
<keyword evidence="7 9" id="KW-0378">Hydrolase</keyword>
<organism evidence="10 11">
    <name type="scientific">Alkalicoccus daliensis</name>
    <dbReference type="NCBI Taxonomy" id="745820"/>
    <lineage>
        <taxon>Bacteria</taxon>
        <taxon>Bacillati</taxon>
        <taxon>Bacillota</taxon>
        <taxon>Bacilli</taxon>
        <taxon>Bacillales</taxon>
        <taxon>Bacillaceae</taxon>
        <taxon>Alkalicoccus</taxon>
    </lineage>
</organism>
<gene>
    <name evidence="9" type="primary">ybeY</name>
    <name evidence="10" type="ORF">SAMN04488053_101842</name>
</gene>
<evidence type="ECO:0000313" key="10">
    <source>
        <dbReference type="EMBL" id="SDN43436.1"/>
    </source>
</evidence>
<comment type="similarity">
    <text evidence="1 9">Belongs to the endoribonuclease YbeY family.</text>
</comment>
<dbReference type="EC" id="3.1.-.-" evidence="9"/>
<evidence type="ECO:0000313" key="11">
    <source>
        <dbReference type="Proteomes" id="UP000198778"/>
    </source>
</evidence>
<evidence type="ECO:0000256" key="7">
    <source>
        <dbReference type="ARBA" id="ARBA00022801"/>
    </source>
</evidence>
<feature type="binding site" evidence="9">
    <location>
        <position position="128"/>
    </location>
    <ligand>
        <name>Zn(2+)</name>
        <dbReference type="ChEBI" id="CHEBI:29105"/>
        <note>catalytic</note>
    </ligand>
</feature>
<evidence type="ECO:0000256" key="3">
    <source>
        <dbReference type="ARBA" id="ARBA00022552"/>
    </source>
</evidence>
<feature type="binding site" evidence="9">
    <location>
        <position position="122"/>
    </location>
    <ligand>
        <name>Zn(2+)</name>
        <dbReference type="ChEBI" id="CHEBI:29105"/>
        <note>catalytic</note>
    </ligand>
</feature>
<dbReference type="GO" id="GO:0006364">
    <property type="term" value="P:rRNA processing"/>
    <property type="evidence" value="ECO:0007669"/>
    <property type="project" value="UniProtKB-UniRule"/>
</dbReference>
<reference evidence="11" key="1">
    <citation type="submission" date="2016-10" db="EMBL/GenBank/DDBJ databases">
        <authorList>
            <person name="Varghese N."/>
            <person name="Submissions S."/>
        </authorList>
    </citation>
    <scope>NUCLEOTIDE SEQUENCE [LARGE SCALE GENOMIC DNA]</scope>
    <source>
        <strain evidence="11">CGMCC 1.10369</strain>
    </source>
</reference>
<dbReference type="NCBIfam" id="TIGR00043">
    <property type="entry name" value="rRNA maturation RNase YbeY"/>
    <property type="match status" value="1"/>
</dbReference>
<dbReference type="GO" id="GO:0008270">
    <property type="term" value="F:zinc ion binding"/>
    <property type="evidence" value="ECO:0007669"/>
    <property type="project" value="UniProtKB-UniRule"/>
</dbReference>
<evidence type="ECO:0000256" key="8">
    <source>
        <dbReference type="ARBA" id="ARBA00022833"/>
    </source>
</evidence>
<sequence length="152" mass="17406">MYLIEINDETSQLSEKILESLQGVLKKAMVSEDTPEDTEISITIVNDEAIQSLNKEYRGKDKPTDVLSFALNEGEEEIFGADIPNTLGDIIISIDRARLQAEEYEHSLEREVCFLAVHGFLHLKGYLHESEEEEKVMFTRQKEILEAYGIQR</sequence>
<protein>
    <recommendedName>
        <fullName evidence="9">Endoribonuclease YbeY</fullName>
        <ecNumber evidence="9">3.1.-.-</ecNumber>
    </recommendedName>
</protein>
<comment type="subcellular location">
    <subcellularLocation>
        <location evidence="9">Cytoplasm</location>
    </subcellularLocation>
</comment>
<dbReference type="InterPro" id="IPR002036">
    <property type="entry name" value="YbeY"/>
</dbReference>
<dbReference type="HAMAP" id="MF_00009">
    <property type="entry name" value="Endoribonucl_YbeY"/>
    <property type="match status" value="1"/>
</dbReference>
<dbReference type="PANTHER" id="PTHR46986:SF1">
    <property type="entry name" value="ENDORIBONUCLEASE YBEY, CHLOROPLASTIC"/>
    <property type="match status" value="1"/>
</dbReference>
<dbReference type="AlphaFoldDB" id="A0A1H0BCT7"/>
<evidence type="ECO:0000256" key="4">
    <source>
        <dbReference type="ARBA" id="ARBA00022722"/>
    </source>
</evidence>
<evidence type="ECO:0000256" key="2">
    <source>
        <dbReference type="ARBA" id="ARBA00022517"/>
    </source>
</evidence>
<dbReference type="Pfam" id="PF02130">
    <property type="entry name" value="YbeY"/>
    <property type="match status" value="1"/>
</dbReference>
<dbReference type="GO" id="GO:0004521">
    <property type="term" value="F:RNA endonuclease activity"/>
    <property type="evidence" value="ECO:0007669"/>
    <property type="project" value="UniProtKB-UniRule"/>
</dbReference>
<keyword evidence="11" id="KW-1185">Reference proteome</keyword>
<comment type="cofactor">
    <cofactor evidence="9">
        <name>Zn(2+)</name>
        <dbReference type="ChEBI" id="CHEBI:29105"/>
    </cofactor>
    <text evidence="9">Binds 1 zinc ion.</text>
</comment>
<dbReference type="SUPFAM" id="SSF55486">
    <property type="entry name" value="Metalloproteases ('zincins'), catalytic domain"/>
    <property type="match status" value="1"/>
</dbReference>
<keyword evidence="4 9" id="KW-0540">Nuclease</keyword>
<keyword evidence="9" id="KW-0963">Cytoplasm</keyword>
<dbReference type="Proteomes" id="UP000198778">
    <property type="component" value="Unassembled WGS sequence"/>
</dbReference>
<dbReference type="EMBL" id="FNIL01000001">
    <property type="protein sequence ID" value="SDN43436.1"/>
    <property type="molecule type" value="Genomic_DNA"/>
</dbReference>
<keyword evidence="3 9" id="KW-0698">rRNA processing</keyword>
<name>A0A1H0BCT7_9BACI</name>
<proteinExistence type="inferred from homology"/>
<dbReference type="Gene3D" id="3.40.390.30">
    <property type="entry name" value="Metalloproteases ('zincins'), catalytic domain"/>
    <property type="match status" value="1"/>
</dbReference>
<keyword evidence="2 9" id="KW-0690">Ribosome biogenesis</keyword>
<dbReference type="RefSeq" id="WP_175444172.1">
    <property type="nucleotide sequence ID" value="NZ_FNIL01000001.1"/>
</dbReference>
<comment type="function">
    <text evidence="9">Single strand-specific metallo-endoribonuclease involved in late-stage 70S ribosome quality control and in maturation of the 3' terminus of the 16S rRNA.</text>
</comment>
<accession>A0A1H0BCT7</accession>
<dbReference type="PANTHER" id="PTHR46986">
    <property type="entry name" value="ENDORIBONUCLEASE YBEY, CHLOROPLASTIC"/>
    <property type="match status" value="1"/>
</dbReference>
<evidence type="ECO:0000256" key="1">
    <source>
        <dbReference type="ARBA" id="ARBA00010875"/>
    </source>
</evidence>
<evidence type="ECO:0000256" key="5">
    <source>
        <dbReference type="ARBA" id="ARBA00022723"/>
    </source>
</evidence>